<dbReference type="GO" id="GO:0003677">
    <property type="term" value="F:DNA binding"/>
    <property type="evidence" value="ECO:0007669"/>
    <property type="project" value="InterPro"/>
</dbReference>
<sequence length="143" mass="16591">MNHIPYGYRIVEGQAVVEKEQAAAIREFFNGYLSGLALRAAAEKAGLKLYHRSAGRILRNRHYLGDAYYPAILDQETFEKAEEKRMEKAKSLGRIREREEPQKPELNLQFHLPKVLPQYTDPFKQAEYAYHLIENGVEQNGRK</sequence>
<keyword evidence="3" id="KW-1185">Reference proteome</keyword>
<dbReference type="EMBL" id="FOYZ01000022">
    <property type="protein sequence ID" value="SFS07400.1"/>
    <property type="molecule type" value="Genomic_DNA"/>
</dbReference>
<dbReference type="GO" id="GO:0000150">
    <property type="term" value="F:DNA strand exchange activity"/>
    <property type="evidence" value="ECO:0007669"/>
    <property type="project" value="InterPro"/>
</dbReference>
<dbReference type="AlphaFoldDB" id="A0A1I6LVI5"/>
<proteinExistence type="predicted"/>
<evidence type="ECO:0000313" key="2">
    <source>
        <dbReference type="EMBL" id="SFS07400.1"/>
    </source>
</evidence>
<dbReference type="OrthoDB" id="2188903at2"/>
<feature type="domain" description="Recombinase" evidence="1">
    <location>
        <begin position="5"/>
        <end position="91"/>
    </location>
</feature>
<protein>
    <recommendedName>
        <fullName evidence="1">Recombinase domain-containing protein</fullName>
    </recommendedName>
</protein>
<accession>A0A1I6LVI5</accession>
<dbReference type="PROSITE" id="PS51737">
    <property type="entry name" value="RECOMBINASE_DNA_BIND"/>
    <property type="match status" value="1"/>
</dbReference>
<organism evidence="2 3">
    <name type="scientific">Anaeromicropila populeti</name>
    <dbReference type="NCBI Taxonomy" id="37658"/>
    <lineage>
        <taxon>Bacteria</taxon>
        <taxon>Bacillati</taxon>
        <taxon>Bacillota</taxon>
        <taxon>Clostridia</taxon>
        <taxon>Lachnospirales</taxon>
        <taxon>Lachnospiraceae</taxon>
        <taxon>Anaeromicropila</taxon>
    </lineage>
</organism>
<dbReference type="RefSeq" id="WP_092564115.1">
    <property type="nucleotide sequence ID" value="NZ_FOYZ01000022.1"/>
</dbReference>
<name>A0A1I6LVI5_9FIRM</name>
<dbReference type="InterPro" id="IPR038109">
    <property type="entry name" value="DNA_bind_recomb_sf"/>
</dbReference>
<dbReference type="STRING" id="37658.SAMN05661086_03593"/>
<dbReference type="InterPro" id="IPR011109">
    <property type="entry name" value="DNA_bind_recombinase_dom"/>
</dbReference>
<evidence type="ECO:0000259" key="1">
    <source>
        <dbReference type="PROSITE" id="PS51737"/>
    </source>
</evidence>
<evidence type="ECO:0000313" key="3">
    <source>
        <dbReference type="Proteomes" id="UP000199659"/>
    </source>
</evidence>
<dbReference type="Gene3D" id="3.90.1750.20">
    <property type="entry name" value="Putative Large Serine Recombinase, Chain B, Domain 2"/>
    <property type="match status" value="1"/>
</dbReference>
<reference evidence="2 3" key="1">
    <citation type="submission" date="2016-10" db="EMBL/GenBank/DDBJ databases">
        <authorList>
            <person name="de Groot N.N."/>
        </authorList>
    </citation>
    <scope>NUCLEOTIDE SEQUENCE [LARGE SCALE GENOMIC DNA]</scope>
    <source>
        <strain evidence="2 3">743A</strain>
    </source>
</reference>
<gene>
    <name evidence="2" type="ORF">SAMN05661086_03593</name>
</gene>
<dbReference type="Proteomes" id="UP000199659">
    <property type="component" value="Unassembled WGS sequence"/>
</dbReference>